<dbReference type="InParanoid" id="G4Z464"/>
<evidence type="ECO:0000256" key="14">
    <source>
        <dbReference type="ARBA" id="ARBA00023315"/>
    </source>
</evidence>
<dbReference type="RefSeq" id="XP_009524975.1">
    <property type="nucleotide sequence ID" value="XM_009526680.1"/>
</dbReference>
<dbReference type="GO" id="GO:0005789">
    <property type="term" value="C:endoplasmic reticulum membrane"/>
    <property type="evidence" value="ECO:0007669"/>
    <property type="project" value="UniProtKB-SubCell"/>
</dbReference>
<protein>
    <recommendedName>
        <fullName evidence="5">diacylglycerol O-acyltransferase</fullName>
        <ecNumber evidence="5">2.3.1.20</ecNumber>
    </recommendedName>
</protein>
<dbReference type="GeneID" id="20646051"/>
<dbReference type="GO" id="GO:0019432">
    <property type="term" value="P:triglyceride biosynthetic process"/>
    <property type="evidence" value="ECO:0007669"/>
    <property type="project" value="TreeGrafter"/>
</dbReference>
<comment type="subcellular location">
    <subcellularLocation>
        <location evidence="1">Endoplasmic reticulum membrane</location>
        <topology evidence="1">Multi-pass membrane protein</topology>
    </subcellularLocation>
</comment>
<dbReference type="AlphaFoldDB" id="G4Z464"/>
<evidence type="ECO:0000256" key="10">
    <source>
        <dbReference type="ARBA" id="ARBA00022824"/>
    </source>
</evidence>
<keyword evidence="10" id="KW-0256">Endoplasmic reticulum</keyword>
<comment type="similarity">
    <text evidence="4">Belongs to the diacylglycerol acyltransferase family.</text>
</comment>
<keyword evidence="12" id="KW-0443">Lipid metabolism</keyword>
<evidence type="ECO:0000256" key="11">
    <source>
        <dbReference type="ARBA" id="ARBA00022989"/>
    </source>
</evidence>
<proteinExistence type="inferred from homology"/>
<comment type="pathway">
    <text evidence="2">Glycerolipid metabolism; triacylglycerol biosynthesis.</text>
</comment>
<dbReference type="EC" id="2.3.1.20" evidence="5"/>
<evidence type="ECO:0000256" key="13">
    <source>
        <dbReference type="ARBA" id="ARBA00023136"/>
    </source>
</evidence>
<evidence type="ECO:0000256" key="3">
    <source>
        <dbReference type="ARBA" id="ARBA00005189"/>
    </source>
</evidence>
<keyword evidence="7" id="KW-0808">Transferase</keyword>
<keyword evidence="11" id="KW-1133">Transmembrane helix</keyword>
<evidence type="ECO:0000256" key="5">
    <source>
        <dbReference type="ARBA" id="ARBA00013244"/>
    </source>
</evidence>
<keyword evidence="8" id="KW-0812">Transmembrane</keyword>
<name>G4Z464_PHYSP</name>
<dbReference type="GO" id="GO:0004144">
    <property type="term" value="F:diacylglycerol O-acyltransferase activity"/>
    <property type="evidence" value="ECO:0007669"/>
    <property type="project" value="UniProtKB-EC"/>
</dbReference>
<keyword evidence="6" id="KW-0444">Lipid biosynthesis</keyword>
<keyword evidence="13" id="KW-0472">Membrane</keyword>
<keyword evidence="14" id="KW-0012">Acyltransferase</keyword>
<dbReference type="KEGG" id="psoj:PHYSODRAFT_330092"/>
<accession>G4Z464</accession>
<evidence type="ECO:0000256" key="7">
    <source>
        <dbReference type="ARBA" id="ARBA00022679"/>
    </source>
</evidence>
<dbReference type="Pfam" id="PF03982">
    <property type="entry name" value="DAGAT"/>
    <property type="match status" value="1"/>
</dbReference>
<dbReference type="InterPro" id="IPR007130">
    <property type="entry name" value="DAGAT"/>
</dbReference>
<evidence type="ECO:0000256" key="2">
    <source>
        <dbReference type="ARBA" id="ARBA00004771"/>
    </source>
</evidence>
<dbReference type="EMBL" id="JH159153">
    <property type="protein sequence ID" value="EGZ22258.1"/>
    <property type="molecule type" value="Genomic_DNA"/>
</dbReference>
<reference evidence="15 16" key="1">
    <citation type="journal article" date="2006" name="Science">
        <title>Phytophthora genome sequences uncover evolutionary origins and mechanisms of pathogenesis.</title>
        <authorList>
            <person name="Tyler B.M."/>
            <person name="Tripathy S."/>
            <person name="Zhang X."/>
            <person name="Dehal P."/>
            <person name="Jiang R.H."/>
            <person name="Aerts A."/>
            <person name="Arredondo F.D."/>
            <person name="Baxter L."/>
            <person name="Bensasson D."/>
            <person name="Beynon J.L."/>
            <person name="Chapman J."/>
            <person name="Damasceno C.M."/>
            <person name="Dorrance A.E."/>
            <person name="Dou D."/>
            <person name="Dickerman A.W."/>
            <person name="Dubchak I.L."/>
            <person name="Garbelotto M."/>
            <person name="Gijzen M."/>
            <person name="Gordon S.G."/>
            <person name="Govers F."/>
            <person name="Grunwald N.J."/>
            <person name="Huang W."/>
            <person name="Ivors K.L."/>
            <person name="Jones R.W."/>
            <person name="Kamoun S."/>
            <person name="Krampis K."/>
            <person name="Lamour K.H."/>
            <person name="Lee M.K."/>
            <person name="McDonald W.H."/>
            <person name="Medina M."/>
            <person name="Meijer H.J."/>
            <person name="Nordberg E.K."/>
            <person name="Maclean D.J."/>
            <person name="Ospina-Giraldo M.D."/>
            <person name="Morris P.F."/>
            <person name="Phuntumart V."/>
            <person name="Putnam N.H."/>
            <person name="Rash S."/>
            <person name="Rose J.K."/>
            <person name="Sakihama Y."/>
            <person name="Salamov A.A."/>
            <person name="Savidor A."/>
            <person name="Scheuring C.F."/>
            <person name="Smith B.M."/>
            <person name="Sobral B.W."/>
            <person name="Terry A."/>
            <person name="Torto-Alalibo T.A."/>
            <person name="Win J."/>
            <person name="Xu Z."/>
            <person name="Zhang H."/>
            <person name="Grigoriev I.V."/>
            <person name="Rokhsar D.S."/>
            <person name="Boore J.L."/>
        </authorList>
    </citation>
    <scope>NUCLEOTIDE SEQUENCE [LARGE SCALE GENOMIC DNA]</scope>
    <source>
        <strain evidence="15 16">P6497</strain>
    </source>
</reference>
<organism evidence="15 16">
    <name type="scientific">Phytophthora sojae (strain P6497)</name>
    <name type="common">Soybean stem and root rot agent</name>
    <name type="synonym">Phytophthora megasperma f. sp. glycines</name>
    <dbReference type="NCBI Taxonomy" id="1094619"/>
    <lineage>
        <taxon>Eukaryota</taxon>
        <taxon>Sar</taxon>
        <taxon>Stramenopiles</taxon>
        <taxon>Oomycota</taxon>
        <taxon>Peronosporomycetes</taxon>
        <taxon>Peronosporales</taxon>
        <taxon>Peronosporaceae</taxon>
        <taxon>Phytophthora</taxon>
    </lineage>
</organism>
<keyword evidence="16" id="KW-1185">Reference proteome</keyword>
<evidence type="ECO:0000256" key="1">
    <source>
        <dbReference type="ARBA" id="ARBA00004477"/>
    </source>
</evidence>
<dbReference type="OMA" id="YHDQYVE"/>
<evidence type="ECO:0000313" key="15">
    <source>
        <dbReference type="EMBL" id="EGZ22258.1"/>
    </source>
</evidence>
<sequence length="100" mass="11651">MFHVILLTFPYLLKLRLKLNELKMSGVLFLGRPECFYLPRTDVDLITVVGKPIALPSSEHPTKDDVRKYHDQYVEALQQLFDRHKGAYAVDPAARLEIYY</sequence>
<keyword evidence="9" id="KW-0319">Glycerol metabolism</keyword>
<evidence type="ECO:0000313" key="16">
    <source>
        <dbReference type="Proteomes" id="UP000002640"/>
    </source>
</evidence>
<evidence type="ECO:0000256" key="12">
    <source>
        <dbReference type="ARBA" id="ARBA00023098"/>
    </source>
</evidence>
<gene>
    <name evidence="15" type="ORF">PHYSODRAFT_330092</name>
</gene>
<evidence type="ECO:0000256" key="4">
    <source>
        <dbReference type="ARBA" id="ARBA00005420"/>
    </source>
</evidence>
<dbReference type="Proteomes" id="UP000002640">
    <property type="component" value="Unassembled WGS sequence"/>
</dbReference>
<dbReference type="PANTHER" id="PTHR12317:SF0">
    <property type="entry name" value="ACYLTRANSFERASE"/>
    <property type="match status" value="1"/>
</dbReference>
<evidence type="ECO:0000256" key="8">
    <source>
        <dbReference type="ARBA" id="ARBA00022692"/>
    </source>
</evidence>
<dbReference type="PANTHER" id="PTHR12317">
    <property type="entry name" value="DIACYLGLYCEROL O-ACYLTRANSFERASE"/>
    <property type="match status" value="1"/>
</dbReference>
<evidence type="ECO:0000256" key="9">
    <source>
        <dbReference type="ARBA" id="ARBA00022798"/>
    </source>
</evidence>
<dbReference type="GO" id="GO:0006071">
    <property type="term" value="P:glycerol metabolic process"/>
    <property type="evidence" value="ECO:0007669"/>
    <property type="project" value="UniProtKB-KW"/>
</dbReference>
<comment type="pathway">
    <text evidence="3">Lipid metabolism.</text>
</comment>
<evidence type="ECO:0000256" key="6">
    <source>
        <dbReference type="ARBA" id="ARBA00022516"/>
    </source>
</evidence>